<reference evidence="2 3" key="2">
    <citation type="submission" date="2015-01" db="EMBL/GenBank/DDBJ databases">
        <authorList>
            <consortium name="NBRP consortium"/>
            <person name="Sawabe T."/>
            <person name="Meirelles P."/>
            <person name="Feng G."/>
            <person name="Sayaka M."/>
            <person name="Hattori M."/>
            <person name="Ohkuma M."/>
        </authorList>
    </citation>
    <scope>NUCLEOTIDE SEQUENCE [LARGE SCALE GENOMIC DNA]</scope>
    <source>
        <strain evidence="3">JCM 19231</strain>
    </source>
</reference>
<accession>A0A0B8NY74</accession>
<keyword evidence="3" id="KW-1185">Reference proteome</keyword>
<protein>
    <submittedName>
        <fullName evidence="2">Uncharacterized protein</fullName>
    </submittedName>
</protein>
<dbReference type="RefSeq" id="WP_261837130.1">
    <property type="nucleotide sequence ID" value="NZ_AP024882.1"/>
</dbReference>
<evidence type="ECO:0000256" key="1">
    <source>
        <dbReference type="SAM" id="SignalP"/>
    </source>
</evidence>
<feature type="chain" id="PRO_5002122727" evidence="1">
    <location>
        <begin position="19"/>
        <end position="103"/>
    </location>
</feature>
<proteinExistence type="predicted"/>
<reference evidence="2 3" key="1">
    <citation type="submission" date="2015-01" db="EMBL/GenBank/DDBJ databases">
        <title>Vibrio sp. C1 JCM 19231 whole genome shotgun sequence.</title>
        <authorList>
            <person name="Sawabe T."/>
            <person name="Meirelles P."/>
            <person name="Feng G."/>
            <person name="Sayaka M."/>
            <person name="Hattori M."/>
            <person name="Ohkuma M."/>
        </authorList>
    </citation>
    <scope>NUCLEOTIDE SEQUENCE [LARGE SCALE GENOMIC DNA]</scope>
    <source>
        <strain evidence="3">JCM 19231</strain>
    </source>
</reference>
<gene>
    <name evidence="2" type="ORF">JCM19231_2428</name>
</gene>
<dbReference type="Proteomes" id="UP000031671">
    <property type="component" value="Unassembled WGS sequence"/>
</dbReference>
<keyword evidence="1" id="KW-0732">Signal</keyword>
<organism evidence="2 3">
    <name type="scientific">Vibrio ishigakensis</name>
    <dbReference type="NCBI Taxonomy" id="1481914"/>
    <lineage>
        <taxon>Bacteria</taxon>
        <taxon>Pseudomonadati</taxon>
        <taxon>Pseudomonadota</taxon>
        <taxon>Gammaproteobacteria</taxon>
        <taxon>Vibrionales</taxon>
        <taxon>Vibrionaceae</taxon>
        <taxon>Vibrio</taxon>
    </lineage>
</organism>
<evidence type="ECO:0000313" key="3">
    <source>
        <dbReference type="Proteomes" id="UP000031671"/>
    </source>
</evidence>
<sequence length="103" mass="11402">MFKYVAVLLLALSFGVTAGEGVEPEIVTLHQVSVTDAFAKYEVMVIAKDSDEWFAATISKGELDVRFCNVLSAWNLELVDAQVLNVERQLVGAHAVTKWDCRN</sequence>
<feature type="signal peptide" evidence="1">
    <location>
        <begin position="1"/>
        <end position="18"/>
    </location>
</feature>
<name>A0A0B8NY74_9VIBR</name>
<evidence type="ECO:0000313" key="2">
    <source>
        <dbReference type="EMBL" id="GAM59475.1"/>
    </source>
</evidence>
<dbReference type="EMBL" id="BBRZ01000158">
    <property type="protein sequence ID" value="GAM59475.1"/>
    <property type="molecule type" value="Genomic_DNA"/>
</dbReference>
<comment type="caution">
    <text evidence="2">The sequence shown here is derived from an EMBL/GenBank/DDBJ whole genome shotgun (WGS) entry which is preliminary data.</text>
</comment>
<dbReference type="AlphaFoldDB" id="A0A0B8NY74"/>